<evidence type="ECO:0000313" key="7">
    <source>
        <dbReference type="Proteomes" id="UP001565368"/>
    </source>
</evidence>
<comment type="similarity">
    <text evidence="2">Belongs to the mitochondrion-specific ribosomal protein mS41 family.</text>
</comment>
<dbReference type="GeneID" id="95988950"/>
<feature type="domain" description="Small ribosomal subunit protein mS41 SAM" evidence="5">
    <location>
        <begin position="39"/>
        <end position="98"/>
    </location>
</feature>
<comment type="caution">
    <text evidence="6">The sequence shown here is derived from an EMBL/GenBank/DDBJ whole genome shotgun (WGS) entry which is preliminary data.</text>
</comment>
<dbReference type="Pfam" id="PF09597">
    <property type="entry name" value="SAM_Ribosomal_mS41"/>
    <property type="match status" value="1"/>
</dbReference>
<evidence type="ECO:0000256" key="3">
    <source>
        <dbReference type="ARBA" id="ARBA00023128"/>
    </source>
</evidence>
<dbReference type="SMART" id="SM01238">
    <property type="entry name" value="IGR"/>
    <property type="match status" value="1"/>
</dbReference>
<evidence type="ECO:0000313" key="6">
    <source>
        <dbReference type="EMBL" id="KAL1406216.1"/>
    </source>
</evidence>
<evidence type="ECO:0000256" key="2">
    <source>
        <dbReference type="ARBA" id="ARBA00010492"/>
    </source>
</evidence>
<organism evidence="6 7">
    <name type="scientific">Vanrija albida</name>
    <dbReference type="NCBI Taxonomy" id="181172"/>
    <lineage>
        <taxon>Eukaryota</taxon>
        <taxon>Fungi</taxon>
        <taxon>Dikarya</taxon>
        <taxon>Basidiomycota</taxon>
        <taxon>Agaricomycotina</taxon>
        <taxon>Tremellomycetes</taxon>
        <taxon>Trichosporonales</taxon>
        <taxon>Trichosporonaceae</taxon>
        <taxon>Vanrija</taxon>
    </lineage>
</organism>
<keyword evidence="3" id="KW-0496">Mitochondrion</keyword>
<keyword evidence="7" id="KW-1185">Reference proteome</keyword>
<comment type="subcellular location">
    <subcellularLocation>
        <location evidence="1">Mitochondrion</location>
    </subcellularLocation>
</comment>
<sequence>MFAALRASTSRLTTARTLTTSARVLSKQPLRAHAETPLPADLLAKIGRNADKKLAEKAETWEALTELYVKGGPALEEAGLGIKERRYTLWAFSRYSEGLAPSTFISKPKPPKKFRGWGPKIQHGVRVKK</sequence>
<evidence type="ECO:0000256" key="4">
    <source>
        <dbReference type="ARBA" id="ARBA00035129"/>
    </source>
</evidence>
<reference evidence="6 7" key="1">
    <citation type="submission" date="2023-08" db="EMBL/GenBank/DDBJ databases">
        <title>Annotated Genome Sequence of Vanrija albida AlHP1.</title>
        <authorList>
            <person name="Herzog R."/>
        </authorList>
    </citation>
    <scope>NUCLEOTIDE SEQUENCE [LARGE SCALE GENOMIC DNA]</scope>
    <source>
        <strain evidence="6 7">AlHP1</strain>
    </source>
</reference>
<dbReference type="RefSeq" id="XP_069206160.1">
    <property type="nucleotide sequence ID" value="XM_069356319.1"/>
</dbReference>
<dbReference type="InterPro" id="IPR039603">
    <property type="entry name" value="Ribosomal_mS41"/>
</dbReference>
<proteinExistence type="inferred from homology"/>
<accession>A0ABR3PV49</accession>
<dbReference type="InterPro" id="IPR019083">
    <property type="entry name" value="SAM_Ribosomal_mS41"/>
</dbReference>
<gene>
    <name evidence="6" type="ORF">Q8F55_007907</name>
</gene>
<dbReference type="Proteomes" id="UP001565368">
    <property type="component" value="Unassembled WGS sequence"/>
</dbReference>
<evidence type="ECO:0000259" key="5">
    <source>
        <dbReference type="SMART" id="SM01238"/>
    </source>
</evidence>
<dbReference type="PANTHER" id="PTHR28235:SF1">
    <property type="entry name" value="SMALL RIBOSOMAL SUBUNIT PROTEIN MS41"/>
    <property type="match status" value="1"/>
</dbReference>
<dbReference type="EMBL" id="JBBXJM010000006">
    <property type="protein sequence ID" value="KAL1406216.1"/>
    <property type="molecule type" value="Genomic_DNA"/>
</dbReference>
<name>A0ABR3PV49_9TREE</name>
<dbReference type="PANTHER" id="PTHR28235">
    <property type="entry name" value="PROTEIN FYV4, MITOCHONDRIAL"/>
    <property type="match status" value="1"/>
</dbReference>
<protein>
    <recommendedName>
        <fullName evidence="4">Small ribosomal subunit protein mS41</fullName>
    </recommendedName>
</protein>
<evidence type="ECO:0000256" key="1">
    <source>
        <dbReference type="ARBA" id="ARBA00004173"/>
    </source>
</evidence>